<evidence type="ECO:0000313" key="1">
    <source>
        <dbReference type="EMBL" id="MEX3745446.1"/>
    </source>
</evidence>
<proteinExistence type="predicted"/>
<reference evidence="1 2" key="1">
    <citation type="submission" date="2024-07" db="EMBL/GenBank/DDBJ databases">
        <title>Characterization of a bacterium isolated from hydrolysated instant sea cucumber by whole-genome sequencing and metabolomics.</title>
        <authorList>
            <person name="Luo X."/>
            <person name="Zhang Z."/>
            <person name="Zheng Z."/>
            <person name="Zhang W."/>
            <person name="Ming T."/>
            <person name="Jiao L."/>
            <person name="Su X."/>
            <person name="Kong F."/>
            <person name="Xu J."/>
        </authorList>
    </citation>
    <scope>NUCLEOTIDE SEQUENCE [LARGE SCALE GENOMIC DNA]</scope>
    <source>
        <strain evidence="1 2">XL-2024</strain>
    </source>
</reference>
<dbReference type="RefSeq" id="WP_368636328.1">
    <property type="nucleotide sequence ID" value="NZ_JBFRHK010000005.1"/>
</dbReference>
<comment type="caution">
    <text evidence="1">The sequence shown here is derived from an EMBL/GenBank/DDBJ whole genome shotgun (WGS) entry which is preliminary data.</text>
</comment>
<protein>
    <submittedName>
        <fullName evidence="1">Uncharacterized protein</fullName>
    </submittedName>
</protein>
<dbReference type="EMBL" id="JBFRHK010000005">
    <property type="protein sequence ID" value="MEX3745446.1"/>
    <property type="molecule type" value="Genomic_DNA"/>
</dbReference>
<name>A0ABV3VX73_9BACI</name>
<accession>A0ABV3VX73</accession>
<evidence type="ECO:0000313" key="2">
    <source>
        <dbReference type="Proteomes" id="UP001558534"/>
    </source>
</evidence>
<keyword evidence="2" id="KW-1185">Reference proteome</keyword>
<dbReference type="Proteomes" id="UP001558534">
    <property type="component" value="Unassembled WGS sequence"/>
</dbReference>
<sequence>MLKRKIWYKILCSMLVIMILNSFSLNRTGDGEYKINEPSERVSLALPNSTQLHLEANGLLLHKTTSSYKTYIRSMDQKTVYNLFEDGENMGSIKVTVREIDNGDFFIFTQLKNKSSKGCSATISYPISGNVRYDLIDFERQEIQHEHDNVSGIDPTTYPIGLLKVKENENLVTNMMISRNYVTKELIKKYENGDKSVVRELTSENKSLELNKGNKGLTVTLPLHSVGNDLSENWMLVSQEPLFKKEQALDEWISQSTKHYKETNKWYTAEGPYTKLPWSIEPETKLGYGRNLVRVQDRKALNYFETTQERYFYDLLLNSVANLFIFQEDKKGLWETEYTSTWLKKDYGINAPYIDTRHNEKIALFLKETGDMLDIKELKNSTIIYADFLVNQAKNGNIIEVPKGGYLVTDYYSPLQTKKTHVSLNHALGEMNFLLETYQQTKEESYLDVARNMRRGVENIGEKWLRENGDVWYQVNGDFTFEGTDYPLLTLEDLLKSQQSWEAVGEKRSEIFDRLIRSKAQYLVESKQEILRPVANSLINQGFGDIIEGYNNIPKF</sequence>
<organism evidence="1 2">
    <name type="scientific">Lysinibacillus xylanilyticus</name>
    <dbReference type="NCBI Taxonomy" id="582475"/>
    <lineage>
        <taxon>Bacteria</taxon>
        <taxon>Bacillati</taxon>
        <taxon>Bacillota</taxon>
        <taxon>Bacilli</taxon>
        <taxon>Bacillales</taxon>
        <taxon>Bacillaceae</taxon>
        <taxon>Lysinibacillus</taxon>
    </lineage>
</organism>
<gene>
    <name evidence="1" type="ORF">AB1300_09885</name>
</gene>